<dbReference type="PRINTS" id="PR00039">
    <property type="entry name" value="HTHLYSR"/>
</dbReference>
<proteinExistence type="inferred from homology"/>
<keyword evidence="3" id="KW-0238">DNA-binding</keyword>
<evidence type="ECO:0000313" key="7">
    <source>
        <dbReference type="Proteomes" id="UP000216020"/>
    </source>
</evidence>
<dbReference type="SUPFAM" id="SSF46785">
    <property type="entry name" value="Winged helix' DNA-binding domain"/>
    <property type="match status" value="1"/>
</dbReference>
<organism evidence="6 7">
    <name type="scientific">Bordetella genomosp. 10</name>
    <dbReference type="NCBI Taxonomy" id="1416804"/>
    <lineage>
        <taxon>Bacteria</taxon>
        <taxon>Pseudomonadati</taxon>
        <taxon>Pseudomonadota</taxon>
        <taxon>Betaproteobacteria</taxon>
        <taxon>Burkholderiales</taxon>
        <taxon>Alcaligenaceae</taxon>
        <taxon>Bordetella</taxon>
    </lineage>
</organism>
<dbReference type="FunFam" id="1.10.10.10:FF:000001">
    <property type="entry name" value="LysR family transcriptional regulator"/>
    <property type="match status" value="1"/>
</dbReference>
<evidence type="ECO:0000313" key="6">
    <source>
        <dbReference type="EMBL" id="OZI37241.1"/>
    </source>
</evidence>
<dbReference type="GO" id="GO:0003700">
    <property type="term" value="F:DNA-binding transcription factor activity"/>
    <property type="evidence" value="ECO:0007669"/>
    <property type="project" value="InterPro"/>
</dbReference>
<dbReference type="EMBL" id="NEVM01000001">
    <property type="protein sequence ID" value="OZI37241.1"/>
    <property type="molecule type" value="Genomic_DNA"/>
</dbReference>
<dbReference type="OrthoDB" id="9157176at2"/>
<name>A0A261SJN3_9BORD</name>
<reference evidence="7" key="1">
    <citation type="submission" date="2017-05" db="EMBL/GenBank/DDBJ databases">
        <title>Complete and WGS of Bordetella genogroups.</title>
        <authorList>
            <person name="Spilker T."/>
            <person name="Lipuma J."/>
        </authorList>
    </citation>
    <scope>NUCLEOTIDE SEQUENCE [LARGE SCALE GENOMIC DNA]</scope>
    <source>
        <strain evidence="7">AU16122</strain>
    </source>
</reference>
<comment type="similarity">
    <text evidence="1">Belongs to the LysR transcriptional regulatory family.</text>
</comment>
<dbReference type="Gene3D" id="1.10.10.10">
    <property type="entry name" value="Winged helix-like DNA-binding domain superfamily/Winged helix DNA-binding domain"/>
    <property type="match status" value="1"/>
</dbReference>
<dbReference type="Pfam" id="PF03466">
    <property type="entry name" value="LysR_substrate"/>
    <property type="match status" value="1"/>
</dbReference>
<dbReference type="Gene3D" id="3.40.190.10">
    <property type="entry name" value="Periplasmic binding protein-like II"/>
    <property type="match status" value="2"/>
</dbReference>
<evidence type="ECO:0000259" key="5">
    <source>
        <dbReference type="PROSITE" id="PS50931"/>
    </source>
</evidence>
<dbReference type="Proteomes" id="UP000216020">
    <property type="component" value="Unassembled WGS sequence"/>
</dbReference>
<dbReference type="AlphaFoldDB" id="A0A261SJN3"/>
<keyword evidence="2" id="KW-0805">Transcription regulation</keyword>
<comment type="caution">
    <text evidence="6">The sequence shown here is derived from an EMBL/GenBank/DDBJ whole genome shotgun (WGS) entry which is preliminary data.</text>
</comment>
<keyword evidence="4" id="KW-0804">Transcription</keyword>
<evidence type="ECO:0000256" key="2">
    <source>
        <dbReference type="ARBA" id="ARBA00023015"/>
    </source>
</evidence>
<dbReference type="PANTHER" id="PTHR30346">
    <property type="entry name" value="TRANSCRIPTIONAL DUAL REGULATOR HCAR-RELATED"/>
    <property type="match status" value="1"/>
</dbReference>
<gene>
    <name evidence="6" type="ORF">CAL29_02090</name>
</gene>
<dbReference type="InterPro" id="IPR005119">
    <property type="entry name" value="LysR_subst-bd"/>
</dbReference>
<protein>
    <recommendedName>
        <fullName evidence="5">HTH lysR-type domain-containing protein</fullName>
    </recommendedName>
</protein>
<dbReference type="PANTHER" id="PTHR30346:SF0">
    <property type="entry name" value="HCA OPERON TRANSCRIPTIONAL ACTIVATOR HCAR"/>
    <property type="match status" value="1"/>
</dbReference>
<dbReference type="Pfam" id="PF00126">
    <property type="entry name" value="HTH_1"/>
    <property type="match status" value="1"/>
</dbReference>
<keyword evidence="7" id="KW-1185">Reference proteome</keyword>
<evidence type="ECO:0000256" key="3">
    <source>
        <dbReference type="ARBA" id="ARBA00023125"/>
    </source>
</evidence>
<evidence type="ECO:0000256" key="1">
    <source>
        <dbReference type="ARBA" id="ARBA00009437"/>
    </source>
</evidence>
<sequence length="300" mass="33479">MDLRQLECFVAVAEELHFGRAAERLCMTQPPLSRQIKLLENELEVELFSRAQRQIRLTVAGRCLLDEARRLIAGARKARVTTRRAAAGELGVVNFGYTTASAYRLMPELLAKAARVLPEVAVDLHEDISVHLVERLRDGLLDLALVRRIPADSALEFRRVEREPMMAALPAGHVLAGQSALALTAFNRQPFVMYAAQEGKYFHDLIEKMLAKHGVAPRYVHFVSQTQSLLGIVRAGLGLGIVPASARELCLPGIEFRPLKVRGVHADMYAAWRRQHQNPALSAFLEKVLGRPSARRTPWT</sequence>
<dbReference type="InterPro" id="IPR036390">
    <property type="entry name" value="WH_DNA-bd_sf"/>
</dbReference>
<dbReference type="GO" id="GO:0003677">
    <property type="term" value="F:DNA binding"/>
    <property type="evidence" value="ECO:0007669"/>
    <property type="project" value="UniProtKB-KW"/>
</dbReference>
<evidence type="ECO:0000256" key="4">
    <source>
        <dbReference type="ARBA" id="ARBA00023163"/>
    </source>
</evidence>
<accession>A0A261SJN3</accession>
<dbReference type="PROSITE" id="PS50931">
    <property type="entry name" value="HTH_LYSR"/>
    <property type="match status" value="1"/>
</dbReference>
<dbReference type="InterPro" id="IPR036388">
    <property type="entry name" value="WH-like_DNA-bd_sf"/>
</dbReference>
<dbReference type="GO" id="GO:0032993">
    <property type="term" value="C:protein-DNA complex"/>
    <property type="evidence" value="ECO:0007669"/>
    <property type="project" value="TreeGrafter"/>
</dbReference>
<feature type="domain" description="HTH lysR-type" evidence="5">
    <location>
        <begin position="1"/>
        <end position="58"/>
    </location>
</feature>
<dbReference type="RefSeq" id="WP_094851347.1">
    <property type="nucleotide sequence ID" value="NZ_NEVM01000001.1"/>
</dbReference>
<dbReference type="SUPFAM" id="SSF53850">
    <property type="entry name" value="Periplasmic binding protein-like II"/>
    <property type="match status" value="1"/>
</dbReference>
<dbReference type="InterPro" id="IPR000847">
    <property type="entry name" value="LysR_HTH_N"/>
</dbReference>